<evidence type="ECO:0000256" key="1">
    <source>
        <dbReference type="SAM" id="Coils"/>
    </source>
</evidence>
<feature type="coiled-coil region" evidence="1">
    <location>
        <begin position="38"/>
        <end position="65"/>
    </location>
</feature>
<keyword evidence="2" id="KW-0695">RNA-directed DNA polymerase</keyword>
<dbReference type="EMBL" id="KZ505782">
    <property type="protein sequence ID" value="PKU45074.1"/>
    <property type="molecule type" value="Genomic_DNA"/>
</dbReference>
<accession>A0A2I0UGA7</accession>
<keyword evidence="2" id="KW-0548">Nucleotidyltransferase</keyword>
<proteinExistence type="predicted"/>
<organism evidence="2 3">
    <name type="scientific">Limosa lapponica baueri</name>
    <dbReference type="NCBI Taxonomy" id="1758121"/>
    <lineage>
        <taxon>Eukaryota</taxon>
        <taxon>Metazoa</taxon>
        <taxon>Chordata</taxon>
        <taxon>Craniata</taxon>
        <taxon>Vertebrata</taxon>
        <taxon>Euteleostomi</taxon>
        <taxon>Archelosauria</taxon>
        <taxon>Archosauria</taxon>
        <taxon>Dinosauria</taxon>
        <taxon>Saurischia</taxon>
        <taxon>Theropoda</taxon>
        <taxon>Coelurosauria</taxon>
        <taxon>Aves</taxon>
        <taxon>Neognathae</taxon>
        <taxon>Neoaves</taxon>
        <taxon>Charadriiformes</taxon>
        <taxon>Scolopacidae</taxon>
        <taxon>Limosa</taxon>
    </lineage>
</organism>
<keyword evidence="2" id="KW-0808">Transferase</keyword>
<dbReference type="GO" id="GO:0003964">
    <property type="term" value="F:RNA-directed DNA polymerase activity"/>
    <property type="evidence" value="ECO:0007669"/>
    <property type="project" value="UniProtKB-KW"/>
</dbReference>
<evidence type="ECO:0000313" key="2">
    <source>
        <dbReference type="EMBL" id="PKU45074.1"/>
    </source>
</evidence>
<keyword evidence="3" id="KW-1185">Reference proteome</keyword>
<dbReference type="AlphaFoldDB" id="A0A2I0UGA7"/>
<reference evidence="3" key="1">
    <citation type="submission" date="2017-11" db="EMBL/GenBank/DDBJ databases">
        <authorList>
            <person name="Lima N.C."/>
            <person name="Parody-Merino A.M."/>
            <person name="Battley P.F."/>
            <person name="Fidler A.E."/>
            <person name="Prosdocimi F."/>
        </authorList>
    </citation>
    <scope>NUCLEOTIDE SEQUENCE [LARGE SCALE GENOMIC DNA]</scope>
</reference>
<keyword evidence="1" id="KW-0175">Coiled coil</keyword>
<protein>
    <submittedName>
        <fullName evidence="2">Rna-directed dna polymerase from mobile element jockey-like</fullName>
    </submittedName>
</protein>
<dbReference type="PANTHER" id="PTHR33332">
    <property type="entry name" value="REVERSE TRANSCRIPTASE DOMAIN-CONTAINING PROTEIN"/>
    <property type="match status" value="1"/>
</dbReference>
<sequence length="159" mass="18143">MKILNSEASLFNIFIRDLDDGIKYTLMKFADDSKLSGKVDTSEERATLQEDLDRLEERANKNLMKFNKEKFKVFYQGKHNLVVQHRLRSTQLGSNSVERDLGILLDNKLNVCKQCAAAAKEANRMLGCINKGITSRDKAGIILLYSALVRPHLEYCVQF</sequence>
<dbReference type="OrthoDB" id="5873437at2759"/>
<evidence type="ECO:0000313" key="3">
    <source>
        <dbReference type="Proteomes" id="UP000233556"/>
    </source>
</evidence>
<dbReference type="Proteomes" id="UP000233556">
    <property type="component" value="Unassembled WGS sequence"/>
</dbReference>
<gene>
    <name evidence="2" type="ORF">llap_4613</name>
</gene>
<reference evidence="3" key="2">
    <citation type="submission" date="2017-12" db="EMBL/GenBank/DDBJ databases">
        <title>Genome sequence of the Bar-tailed Godwit (Limosa lapponica baueri).</title>
        <authorList>
            <person name="Lima N.C.B."/>
            <person name="Parody-Merino A.M."/>
            <person name="Battley P.F."/>
            <person name="Fidler A.E."/>
            <person name="Prosdocimi F."/>
        </authorList>
    </citation>
    <scope>NUCLEOTIDE SEQUENCE [LARGE SCALE GENOMIC DNA]</scope>
</reference>
<name>A0A2I0UGA7_LIMLA</name>